<dbReference type="Proteomes" id="UP001163687">
    <property type="component" value="Chromosome"/>
</dbReference>
<keyword evidence="3" id="KW-0732">Signal</keyword>
<name>A0AA35GAB8_9FIRM</name>
<dbReference type="AlphaFoldDB" id="A0AA35GAB8"/>
<dbReference type="EMBL" id="AP025628">
    <property type="protein sequence ID" value="BDG61129.1"/>
    <property type="molecule type" value="Genomic_DNA"/>
</dbReference>
<evidence type="ECO:0000313" key="5">
    <source>
        <dbReference type="Proteomes" id="UP001163687"/>
    </source>
</evidence>
<sequence length="261" mass="26810">MSRRRSGVALFLAAFALVVAPAVARAGQDDTGTPPVLVHLRMVVVPRDGGWSGMILADFRNPGPGRVDRLVVPLPDAARQVEVVLGGSETPGELQPEGGALVDRRGLEAGAGRQIGVAVSLPPGDANLSLAFPAGVGRFDLAVPQGAEVEAPRLVNQGLFELEGIRFELYQTPGTVPPGTSLSVQVRAPAPGPADPTNPAGGLSEAPPLAPGEREIAHAHGGNPLKVAINFAFIVVAFAAAVVGTRRSGRRLLARAGVSRP</sequence>
<reference evidence="4" key="1">
    <citation type="submission" date="2022-03" db="EMBL/GenBank/DDBJ databases">
        <title>Complete genome sequence of Caldinitratiruptor microaerophilus.</title>
        <authorList>
            <person name="Mukaiyama R."/>
            <person name="Nishiyama T."/>
            <person name="Ueda K."/>
        </authorList>
    </citation>
    <scope>NUCLEOTIDE SEQUENCE</scope>
    <source>
        <strain evidence="4">JCM 16183</strain>
    </source>
</reference>
<feature type="transmembrane region" description="Helical" evidence="2">
    <location>
        <begin position="227"/>
        <end position="245"/>
    </location>
</feature>
<evidence type="ECO:0000256" key="3">
    <source>
        <dbReference type="SAM" id="SignalP"/>
    </source>
</evidence>
<feature type="signal peptide" evidence="3">
    <location>
        <begin position="1"/>
        <end position="24"/>
    </location>
</feature>
<feature type="chain" id="PRO_5041313729" evidence="3">
    <location>
        <begin position="25"/>
        <end position="261"/>
    </location>
</feature>
<keyword evidence="5" id="KW-1185">Reference proteome</keyword>
<feature type="region of interest" description="Disordered" evidence="1">
    <location>
        <begin position="186"/>
        <end position="209"/>
    </location>
</feature>
<protein>
    <submittedName>
        <fullName evidence="4">Uncharacterized protein</fullName>
    </submittedName>
</protein>
<keyword evidence="2" id="KW-0812">Transmembrane</keyword>
<evidence type="ECO:0000256" key="1">
    <source>
        <dbReference type="SAM" id="MobiDB-lite"/>
    </source>
</evidence>
<dbReference type="KEGG" id="cmic:caldi_22190"/>
<dbReference type="RefSeq" id="WP_264841806.1">
    <property type="nucleotide sequence ID" value="NZ_AP025628.1"/>
</dbReference>
<accession>A0AA35GAB8</accession>
<organism evidence="4 5">
    <name type="scientific">Caldinitratiruptor microaerophilus</name>
    <dbReference type="NCBI Taxonomy" id="671077"/>
    <lineage>
        <taxon>Bacteria</taxon>
        <taxon>Bacillati</taxon>
        <taxon>Bacillota</taxon>
        <taxon>Clostridia</taxon>
        <taxon>Eubacteriales</taxon>
        <taxon>Symbiobacteriaceae</taxon>
        <taxon>Caldinitratiruptor</taxon>
    </lineage>
</organism>
<proteinExistence type="predicted"/>
<keyword evidence="2" id="KW-1133">Transmembrane helix</keyword>
<keyword evidence="2" id="KW-0472">Membrane</keyword>
<evidence type="ECO:0000313" key="4">
    <source>
        <dbReference type="EMBL" id="BDG61129.1"/>
    </source>
</evidence>
<evidence type="ECO:0000256" key="2">
    <source>
        <dbReference type="SAM" id="Phobius"/>
    </source>
</evidence>
<gene>
    <name evidence="4" type="ORF">caldi_22190</name>
</gene>